<evidence type="ECO:0000313" key="13">
    <source>
        <dbReference type="Proteomes" id="UP000663860"/>
    </source>
</evidence>
<evidence type="ECO:0000259" key="11">
    <source>
        <dbReference type="PROSITE" id="PS50262"/>
    </source>
</evidence>
<dbReference type="EMBL" id="CAJNOE010001082">
    <property type="protein sequence ID" value="CAF1384532.1"/>
    <property type="molecule type" value="Genomic_DNA"/>
</dbReference>
<dbReference type="SMART" id="SM00192">
    <property type="entry name" value="LDLa"/>
    <property type="match status" value="5"/>
</dbReference>
<comment type="caution">
    <text evidence="12">The sequence shown here is derived from an EMBL/GenBank/DDBJ whole genome shotgun (WGS) entry which is preliminary data.</text>
</comment>
<reference evidence="12" key="1">
    <citation type="submission" date="2021-02" db="EMBL/GenBank/DDBJ databases">
        <authorList>
            <person name="Nowell W R."/>
        </authorList>
    </citation>
    <scope>NUCLEOTIDE SEQUENCE</scope>
</reference>
<dbReference type="PROSITE" id="PS00022">
    <property type="entry name" value="EGF_1"/>
    <property type="match status" value="2"/>
</dbReference>
<keyword evidence="3" id="KW-0677">Repeat</keyword>
<keyword evidence="2 9" id="KW-0812">Transmembrane</keyword>
<dbReference type="PANTHER" id="PTHR24270">
    <property type="entry name" value="LOW-DENSITY LIPOPROTEIN RECEPTOR-RELATED"/>
    <property type="match status" value="1"/>
</dbReference>
<feature type="disulfide bond" evidence="7">
    <location>
        <begin position="1024"/>
        <end position="1033"/>
    </location>
</feature>
<dbReference type="InterPro" id="IPR000276">
    <property type="entry name" value="GPCR_Rhodpsn"/>
</dbReference>
<keyword evidence="5 9" id="KW-0472">Membrane</keyword>
<feature type="transmembrane region" description="Helical" evidence="9">
    <location>
        <begin position="1512"/>
        <end position="1534"/>
    </location>
</feature>
<feature type="transmembrane region" description="Helical" evidence="9">
    <location>
        <begin position="1440"/>
        <end position="1459"/>
    </location>
</feature>
<feature type="disulfide bond" evidence="8">
    <location>
        <begin position="575"/>
        <end position="593"/>
    </location>
</feature>
<evidence type="ECO:0000256" key="2">
    <source>
        <dbReference type="ARBA" id="ARBA00022692"/>
    </source>
</evidence>
<dbReference type="PROSITE" id="PS50262">
    <property type="entry name" value="G_PROTEIN_RECEP_F1_2"/>
    <property type="match status" value="1"/>
</dbReference>
<comment type="subcellular location">
    <subcellularLocation>
        <location evidence="1">Membrane</location>
        <topology evidence="1">Single-pass membrane protein</topology>
    </subcellularLocation>
</comment>
<evidence type="ECO:0000256" key="5">
    <source>
        <dbReference type="ARBA" id="ARBA00023136"/>
    </source>
</evidence>
<dbReference type="InterPro" id="IPR017452">
    <property type="entry name" value="GPCR_Rhodpsn_7TM"/>
</dbReference>
<dbReference type="Gene3D" id="2.10.25.10">
    <property type="entry name" value="Laminin"/>
    <property type="match status" value="2"/>
</dbReference>
<dbReference type="CDD" id="cd00112">
    <property type="entry name" value="LDLa"/>
    <property type="match status" value="2"/>
</dbReference>
<dbReference type="PROSITE" id="PS50026">
    <property type="entry name" value="EGF_3"/>
    <property type="match status" value="2"/>
</dbReference>
<dbReference type="PROSITE" id="PS50068">
    <property type="entry name" value="LDLRA_2"/>
    <property type="match status" value="2"/>
</dbReference>
<feature type="transmembrane region" description="Helical" evidence="9">
    <location>
        <begin position="12"/>
        <end position="33"/>
    </location>
</feature>
<proteinExistence type="predicted"/>
<dbReference type="Pfam" id="PF00001">
    <property type="entry name" value="7tm_1"/>
    <property type="match status" value="1"/>
</dbReference>
<keyword evidence="6 7" id="KW-1015">Disulfide bond</keyword>
<dbReference type="PRINTS" id="PR00261">
    <property type="entry name" value="LDLRECEPTOR"/>
</dbReference>
<dbReference type="Pfam" id="PF00057">
    <property type="entry name" value="Ldl_recept_a"/>
    <property type="match status" value="1"/>
</dbReference>
<feature type="disulfide bond" evidence="8">
    <location>
        <begin position="234"/>
        <end position="246"/>
    </location>
</feature>
<feature type="domain" description="EGF-like" evidence="10">
    <location>
        <begin position="920"/>
        <end position="956"/>
    </location>
</feature>
<evidence type="ECO:0000256" key="9">
    <source>
        <dbReference type="SAM" id="Phobius"/>
    </source>
</evidence>
<dbReference type="SMART" id="SM00181">
    <property type="entry name" value="EGF"/>
    <property type="match status" value="3"/>
</dbReference>
<dbReference type="InterPro" id="IPR002172">
    <property type="entry name" value="LDrepeatLR_classA_rpt"/>
</dbReference>
<dbReference type="GO" id="GO:0005886">
    <property type="term" value="C:plasma membrane"/>
    <property type="evidence" value="ECO:0007669"/>
    <property type="project" value="TreeGrafter"/>
</dbReference>
<evidence type="ECO:0000259" key="10">
    <source>
        <dbReference type="PROSITE" id="PS50026"/>
    </source>
</evidence>
<evidence type="ECO:0000256" key="4">
    <source>
        <dbReference type="ARBA" id="ARBA00022989"/>
    </source>
</evidence>
<feature type="transmembrane region" description="Helical" evidence="9">
    <location>
        <begin position="1480"/>
        <end position="1500"/>
    </location>
</feature>
<evidence type="ECO:0000256" key="8">
    <source>
        <dbReference type="PROSITE-ProRule" id="PRU00124"/>
    </source>
</evidence>
<dbReference type="GO" id="GO:0004930">
    <property type="term" value="F:G protein-coupled receptor activity"/>
    <property type="evidence" value="ECO:0007669"/>
    <property type="project" value="InterPro"/>
</dbReference>
<gene>
    <name evidence="12" type="ORF">IZO911_LOCUS38606</name>
</gene>
<feature type="domain" description="EGF-like" evidence="10">
    <location>
        <begin position="993"/>
        <end position="1034"/>
    </location>
</feature>
<feature type="transmembrane region" description="Helical" evidence="9">
    <location>
        <begin position="1258"/>
        <end position="1281"/>
    </location>
</feature>
<keyword evidence="7" id="KW-0245">EGF-like domain</keyword>
<dbReference type="SUPFAM" id="SSF81321">
    <property type="entry name" value="Family A G protein-coupled receptor-like"/>
    <property type="match status" value="1"/>
</dbReference>
<dbReference type="SUPFAM" id="SSF57424">
    <property type="entry name" value="LDL receptor-like module"/>
    <property type="match status" value="1"/>
</dbReference>
<dbReference type="InterPro" id="IPR036055">
    <property type="entry name" value="LDL_receptor-like_sf"/>
</dbReference>
<sequence>MDASSLNKGKLIFQLLLIILIGWTTITCQLNFYHTDETIKSNSLHYDCLNYHIYYEKSAYQELLDVVDEVIPYCFRPENHHERLLENSIDLPSQKLSFEQLRLQDITSLQLLSWSVSIDIAQRYEFYLIEPNTEFNEDLYNCTEPWFGSRCQYSFGFNEQMSFNQIVEATFRQRKSFPESPEVIVQVPCYVLLQCHRNGQPWCLDWREVCNGIIDCFDEGSDEENCFDMEVNECEENEYRCHNGLCISSQLWEEGEGDADCLDRSDEVLNAFYIKSCFQDPTFRCEEHSCRVHEGTFPCGDGQCVRKLDACYNGRHRLFIESMIAKGNLRDECWIAMICLTELAEQIHGSSCKIWLMNDSIYEFLDQCDSFFQFPTIPVYSAHVRFYYEEPSLRQNTNEFLLPDYLCYNQQLCDFIKPDLIRENLTCINMSKLMLNLDIENGLWNELMWSTEQDFRPCLISHAISRNKTKKYANHSLLYNCRNSSKFISVHRIMDGIRDCFHGDDEKYLNSCQLKHQYRVRCHNADKCWSPIWKKYACSMTEEDDNIPFQYFCNGINQSTYHDNFRQYYNDEFECEEWLCNNMYSRCDGYWACKDGRDEDKCSRTKCHSGTHTCIDPFNFTVVCLPHTRVNDGEDDCLGASDEQHECQSFYPPSEVPKRFRCLRDITCLLPSQLCNNKTECLLDDDEKFCKTQTHQFKCLNDSTYNRSEIEEVLCGLSEQKNRRRQYFSVHTLPTYPSLEQNFINESFYWPIDQPSVINSTTFVTGNGSWYCNRGLTVHFRSENDTFNNVCKCPPSYYGHLCQYQNQRVSLTLHLSSVDRHTTYAIVIILINEIDKRQDIHSYDQFVYITKQSCTTKLNRYLLFPERPKNISHNYSIRIDAFEKTHITYVGSWYFPINFLFLPVNRMAISLILSNQTVDNSSNCLMTCMNGECIKYSNKNKYFCRCHSKWAGTHCNISINPQICSYDSFHLGITYNQSICVCPLNKFGSRCLFTSTCPIAACENNGKCVPADVTKSTSRYTCICPDRYFGYKCQNLKARLNVSLIGIDIPAYVIGYFFTLSNQSNPITTIKLQKLTLFQYSVTFHISMLYHMVIVQANNKFYLAVIQQLPQIDLSTSIRSSQECIPVEHLLNSTILNMTQYRRIVFFHKLCYMHHDLTCFIDEAYLCLCTNEHHANCMEFKHDRSFQCKLKKYCANDAECVQDHPTCPSTRICICPECFFGNECQFYAKALGSTLDEILGYEFKRNVILSQQPITVKVSAIITMIIFLIGLINCILSMIIFRREASQKVGCGIYLLTASINSLAIMILFTLKFWLLFLSYQLTLEERGLQTILLLNCRIVEPLLKVILYIDKWLHACVAIERIISVRQGINFDKQKSLRVAKYVIITVILSNFAIYIPQIIDLRVFTDKTEERSWCVVTYTSFVQIYSFTLIMFHYVGPLIINFISAATIIIITTRQRTTSQKNLSFKKHLVTKIKQHKHLLISPMIIITLTLPHLIISFVLKCDKSTHLLWFYLSGYFLSFIPSTCMFLIFVLPSPIYKKEFKQAISHYRRRFRIFLINNTTQY</sequence>
<protein>
    <submittedName>
        <fullName evidence="12">Uncharacterized protein</fullName>
    </submittedName>
</protein>
<feature type="domain" description="G-protein coupled receptors family 1 profile" evidence="11">
    <location>
        <begin position="1272"/>
        <end position="1532"/>
    </location>
</feature>
<comment type="caution">
    <text evidence="7">Lacks conserved residue(s) required for the propagation of feature annotation.</text>
</comment>
<evidence type="ECO:0000256" key="6">
    <source>
        <dbReference type="ARBA" id="ARBA00023157"/>
    </source>
</evidence>
<name>A0A815K379_9BILA</name>
<evidence type="ECO:0000256" key="3">
    <source>
        <dbReference type="ARBA" id="ARBA00022737"/>
    </source>
</evidence>
<feature type="transmembrane region" description="Helical" evidence="9">
    <location>
        <begin position="1383"/>
        <end position="1403"/>
    </location>
</feature>
<dbReference type="Gene3D" id="4.10.400.10">
    <property type="entry name" value="Low-density Lipoprotein Receptor"/>
    <property type="match status" value="1"/>
</dbReference>
<dbReference type="SUPFAM" id="SSF57196">
    <property type="entry name" value="EGF/Laminin"/>
    <property type="match status" value="2"/>
</dbReference>
<dbReference type="PANTHER" id="PTHR24270:SF62">
    <property type="entry name" value="LOW-DENSITY LIPOPROTEIN RECEPTOR-RELATED PROTEIN 2"/>
    <property type="match status" value="1"/>
</dbReference>
<accession>A0A815K379</accession>
<dbReference type="Proteomes" id="UP000663860">
    <property type="component" value="Unassembled WGS sequence"/>
</dbReference>
<keyword evidence="4 9" id="KW-1133">Transmembrane helix</keyword>
<organism evidence="12 13">
    <name type="scientific">Adineta steineri</name>
    <dbReference type="NCBI Taxonomy" id="433720"/>
    <lineage>
        <taxon>Eukaryota</taxon>
        <taxon>Metazoa</taxon>
        <taxon>Spiralia</taxon>
        <taxon>Gnathifera</taxon>
        <taxon>Rotifera</taxon>
        <taxon>Eurotatoria</taxon>
        <taxon>Bdelloidea</taxon>
        <taxon>Adinetida</taxon>
        <taxon>Adinetidae</taxon>
        <taxon>Adineta</taxon>
    </lineage>
</organism>
<evidence type="ECO:0000256" key="7">
    <source>
        <dbReference type="PROSITE-ProRule" id="PRU00076"/>
    </source>
</evidence>
<dbReference type="InterPro" id="IPR050685">
    <property type="entry name" value="LDLR"/>
</dbReference>
<evidence type="ECO:0000256" key="1">
    <source>
        <dbReference type="ARBA" id="ARBA00004167"/>
    </source>
</evidence>
<feature type="transmembrane region" description="Helical" evidence="9">
    <location>
        <begin position="1293"/>
        <end position="1317"/>
    </location>
</feature>
<dbReference type="InterPro" id="IPR000742">
    <property type="entry name" value="EGF"/>
</dbReference>
<dbReference type="Gene3D" id="1.20.1070.10">
    <property type="entry name" value="Rhodopsin 7-helix transmembrane proteins"/>
    <property type="match status" value="1"/>
</dbReference>
<dbReference type="GO" id="GO:0016192">
    <property type="term" value="P:vesicle-mediated transport"/>
    <property type="evidence" value="ECO:0007669"/>
    <property type="project" value="UniProtKB-ARBA"/>
</dbReference>
<feature type="disulfide bond" evidence="8">
    <location>
        <begin position="587"/>
        <end position="602"/>
    </location>
</feature>
<feature type="disulfide bond" evidence="7">
    <location>
        <begin position="946"/>
        <end position="955"/>
    </location>
</feature>
<evidence type="ECO:0000313" key="12">
    <source>
        <dbReference type="EMBL" id="CAF1384532.1"/>
    </source>
</evidence>